<dbReference type="SMART" id="SM00913">
    <property type="entry name" value="IBN_N"/>
    <property type="match status" value="1"/>
</dbReference>
<evidence type="ECO:0000256" key="3">
    <source>
        <dbReference type="ARBA" id="ARBA00022448"/>
    </source>
</evidence>
<dbReference type="Gene3D" id="1.25.10.10">
    <property type="entry name" value="Leucine-rich Repeat Variant"/>
    <property type="match status" value="1"/>
</dbReference>
<dbReference type="InterPro" id="IPR001494">
    <property type="entry name" value="Importin-beta_N"/>
</dbReference>
<comment type="function">
    <text evidence="9">Importin, which transports target proteins into the nucleus. Specifically mediates the nuclear import of splicing factor serine/arginine (SR) proteins, such as RBM4, SFRS1 and SFRS2, by recognizing phosphorylated SR domains. Also mediates the nuclear import of serine/arginine (SR) protein CPSF6, independently of CPSF6 phosphorylation. The nuclear import process is regulated by the small GTPase Ran that partitions between cytoplasm and nucleus in the predominantly GDP- and GTP-bound form, respectively. Importin associates with target cargo proteins in the cytoplasm, and the competitive binding of GTP-bound Ran induces the release of cargos in the nucleus.</text>
</comment>
<gene>
    <name evidence="13" type="ORF">PYX00_009490</name>
</gene>
<dbReference type="InterPro" id="IPR057941">
    <property type="entry name" value="TPR_TNPO3_IPO13_2nd"/>
</dbReference>
<dbReference type="FunFam" id="1.25.10.10:FF:000079">
    <property type="entry name" value="transportin-3 isoform X1"/>
    <property type="match status" value="1"/>
</dbReference>
<feature type="domain" description="Importin N-terminal" evidence="12">
    <location>
        <begin position="29"/>
        <end position="95"/>
    </location>
</feature>
<evidence type="ECO:0000256" key="8">
    <source>
        <dbReference type="ARBA" id="ARBA00023242"/>
    </source>
</evidence>
<proteinExistence type="predicted"/>
<evidence type="ECO:0000256" key="10">
    <source>
        <dbReference type="ARBA" id="ARBA00063116"/>
    </source>
</evidence>
<comment type="caution">
    <text evidence="13">The sequence shown here is derived from an EMBL/GenBank/DDBJ whole genome shotgun (WGS) entry which is preliminary data.</text>
</comment>
<dbReference type="GO" id="GO:0005737">
    <property type="term" value="C:cytoplasm"/>
    <property type="evidence" value="ECO:0007669"/>
    <property type="project" value="UniProtKB-SubCell"/>
</dbReference>
<dbReference type="InterPro" id="IPR058537">
    <property type="entry name" value="TPR_TNPO3_IPO13_4th"/>
</dbReference>
<evidence type="ECO:0000256" key="11">
    <source>
        <dbReference type="ARBA" id="ARBA00067328"/>
    </source>
</evidence>
<evidence type="ECO:0000256" key="5">
    <source>
        <dbReference type="ARBA" id="ARBA00022553"/>
    </source>
</evidence>
<comment type="subunit">
    <text evidence="10">Interacts with (GTP-bound) Ran. Interacts with (phosphorylated) SFRS1 and SFRS2; leading to their nuclear import. Interacts with NUP62. Interacts with RBM4. Interacts with CPSF6, promoting its nuclear import.</text>
</comment>
<accession>A0AAW2HBF1</accession>
<evidence type="ECO:0000313" key="13">
    <source>
        <dbReference type="EMBL" id="KAL0267137.1"/>
    </source>
</evidence>
<dbReference type="SUPFAM" id="SSF48371">
    <property type="entry name" value="ARM repeat"/>
    <property type="match status" value="1"/>
</dbReference>
<sequence>MESPPPLETVYQAVVTLYNNKNFSETEQASKWLAELQKSVYSWKIADDMLQQKRDFESCYFAAQTMRTKIQYSFHELPAESHTSLRDSLIQHLEQMNDLTTNSVIITQLCLGLAALSLQMSSWEKPILDLISRFGERFVWPLLEIMTALPEEVNSESLRLGDNRRQQICNELSTCSPTVIEYLKMCLRNTDDPQIHTKVFRCFTSWVSVKAISLNDVTDNLIVIHAFNILQNNHQSYKQLHGVATDCVCKLLQTLEDNNNQLALEEQLFRGVMALEDSYHLAVAHEDDEGCMNYCRIFTELGESFLDKIVKNSSSDKSHYALKVLDLVLMCVGHHEYEVAEITFNLWYRLSEDLYEKNDDSLTLVFKPYVERLIESLCRHSRMEPDHEGLLHDADDFSDFRSKVSELIKDVVFIVGSSNCFRQMFLSLQSPQVTWDTTEAALFIMQAVAKNIIPHENDVVPQVIKAILALEPESSHIAVRHTSILLLGELCDWIEQHSDDTLNPVLYFLFCSLRQPQLASASANALKLICSACRDKMAQHFNVLALQIVEALNSPSISSEAAIVLLKGVSLILPKIPANEVYTAMKSLCWVQVEPLQKLNESNVENKKGTSTDPVIYLDRLAAIFRHTKLAMNNNQTNPFAAVFTEMWPVLSETCNRYQSDLRVMERCCRCLRFAVRCVGQQSSHLLQPIVEQIVSLYNIYKHSCFLYLGSILVDVFACEAQNVPGLLKMLEAFIQPTFDILQEENGLRNHPDTVDDFFRLCARFLQRIPTEFLQRPALLGILQCALMACSLDHRDANASIMKFFCDLVFSGKDCTEINDVEKHRRQLVSAIIQSHGKQLISNLIEASVFSLHSYMLSGVADVLMEVLENDRNAVNQWLEAALKSLPTHNSGGAATATQAQLQKFHESIMRAQSSKEITHALKEFTRLYR</sequence>
<dbReference type="EMBL" id="JARGDH010000005">
    <property type="protein sequence ID" value="KAL0267137.1"/>
    <property type="molecule type" value="Genomic_DNA"/>
</dbReference>
<keyword evidence="5" id="KW-0597">Phosphoprotein</keyword>
<dbReference type="Pfam" id="PF24140">
    <property type="entry name" value="TPR_TNPO3_IPO13_3rd"/>
    <property type="match status" value="1"/>
</dbReference>
<dbReference type="PANTHER" id="PTHR12363:SF42">
    <property type="entry name" value="TRANSPORTIN-3"/>
    <property type="match status" value="1"/>
</dbReference>
<dbReference type="Pfam" id="PF24138">
    <property type="entry name" value="TPR_TNPO3_IPO13_2nd"/>
    <property type="match status" value="1"/>
</dbReference>
<dbReference type="PANTHER" id="PTHR12363">
    <property type="entry name" value="TRANSPORTIN 3 AND IMPORTIN 13"/>
    <property type="match status" value="1"/>
</dbReference>
<dbReference type="GO" id="GO:0006606">
    <property type="term" value="P:protein import into nucleus"/>
    <property type="evidence" value="ECO:0007669"/>
    <property type="project" value="TreeGrafter"/>
</dbReference>
<dbReference type="InterPro" id="IPR011989">
    <property type="entry name" value="ARM-like"/>
</dbReference>
<dbReference type="AlphaFoldDB" id="A0AAW2HBF1"/>
<protein>
    <recommendedName>
        <fullName evidence="11">Transportin-3</fullName>
    </recommendedName>
</protein>
<organism evidence="13">
    <name type="scientific">Menopon gallinae</name>
    <name type="common">poultry shaft louse</name>
    <dbReference type="NCBI Taxonomy" id="328185"/>
    <lineage>
        <taxon>Eukaryota</taxon>
        <taxon>Metazoa</taxon>
        <taxon>Ecdysozoa</taxon>
        <taxon>Arthropoda</taxon>
        <taxon>Hexapoda</taxon>
        <taxon>Insecta</taxon>
        <taxon>Pterygota</taxon>
        <taxon>Neoptera</taxon>
        <taxon>Paraneoptera</taxon>
        <taxon>Psocodea</taxon>
        <taxon>Troctomorpha</taxon>
        <taxon>Phthiraptera</taxon>
        <taxon>Amblycera</taxon>
        <taxon>Menoponidae</taxon>
        <taxon>Menopon</taxon>
    </lineage>
</organism>
<dbReference type="Pfam" id="PF24139">
    <property type="entry name" value="TPR_TNPO3_IPO13_4th"/>
    <property type="match status" value="1"/>
</dbReference>
<keyword evidence="4" id="KW-0963">Cytoplasm</keyword>
<comment type="subcellular location">
    <subcellularLocation>
        <location evidence="2">Cytoplasm</location>
    </subcellularLocation>
    <subcellularLocation>
        <location evidence="1">Nucleus envelope</location>
    </subcellularLocation>
</comment>
<dbReference type="InterPro" id="IPR016024">
    <property type="entry name" value="ARM-type_fold"/>
</dbReference>
<evidence type="ECO:0000256" key="1">
    <source>
        <dbReference type="ARBA" id="ARBA00004259"/>
    </source>
</evidence>
<evidence type="ECO:0000256" key="7">
    <source>
        <dbReference type="ARBA" id="ARBA00022990"/>
    </source>
</evidence>
<dbReference type="GO" id="GO:0005635">
    <property type="term" value="C:nuclear envelope"/>
    <property type="evidence" value="ECO:0007669"/>
    <property type="project" value="UniProtKB-SubCell"/>
</dbReference>
<dbReference type="InterPro" id="IPR057942">
    <property type="entry name" value="TPR_TNPO3_IPO13_3rd"/>
</dbReference>
<evidence type="ECO:0000256" key="6">
    <source>
        <dbReference type="ARBA" id="ARBA00022927"/>
    </source>
</evidence>
<keyword evidence="6" id="KW-0653">Protein transport</keyword>
<keyword evidence="8" id="KW-0539">Nucleus</keyword>
<dbReference type="Pfam" id="PF03810">
    <property type="entry name" value="IBN_N"/>
    <property type="match status" value="1"/>
</dbReference>
<keyword evidence="3" id="KW-0813">Transport</keyword>
<evidence type="ECO:0000256" key="4">
    <source>
        <dbReference type="ARBA" id="ARBA00022490"/>
    </source>
</evidence>
<keyword evidence="7" id="KW-0007">Acetylation</keyword>
<dbReference type="GO" id="GO:0031267">
    <property type="term" value="F:small GTPase binding"/>
    <property type="evidence" value="ECO:0007669"/>
    <property type="project" value="InterPro"/>
</dbReference>
<evidence type="ECO:0000259" key="12">
    <source>
        <dbReference type="SMART" id="SM00913"/>
    </source>
</evidence>
<dbReference type="InterPro" id="IPR051345">
    <property type="entry name" value="Importin_beta-like_NTR"/>
</dbReference>
<reference evidence="13" key="1">
    <citation type="journal article" date="2024" name="Gigascience">
        <title>Chromosome-level genome of the poultry shaft louse Menopon gallinae provides insight into the host-switching and adaptive evolution of parasitic lice.</title>
        <authorList>
            <person name="Xu Y."/>
            <person name="Ma L."/>
            <person name="Liu S."/>
            <person name="Liang Y."/>
            <person name="Liu Q."/>
            <person name="He Z."/>
            <person name="Tian L."/>
            <person name="Duan Y."/>
            <person name="Cai W."/>
            <person name="Li H."/>
            <person name="Song F."/>
        </authorList>
    </citation>
    <scope>NUCLEOTIDE SEQUENCE</scope>
    <source>
        <strain evidence="13">Cailab_2023a</strain>
    </source>
</reference>
<evidence type="ECO:0000256" key="9">
    <source>
        <dbReference type="ARBA" id="ARBA00060097"/>
    </source>
</evidence>
<name>A0AAW2HBF1_9NEOP</name>
<evidence type="ECO:0000256" key="2">
    <source>
        <dbReference type="ARBA" id="ARBA00004496"/>
    </source>
</evidence>